<dbReference type="PROSITE" id="PS51257">
    <property type="entry name" value="PROKAR_LIPOPROTEIN"/>
    <property type="match status" value="1"/>
</dbReference>
<name>A0A3N2DGE7_9GAMM</name>
<evidence type="ECO:0008006" key="4">
    <source>
        <dbReference type="Google" id="ProtNLM"/>
    </source>
</evidence>
<sequence>MQPLTKIATVLLCSASLFTVAGCSLYKSNTYVPSSSCEGLNDIIAHYPSGYAELRGTAKPLRKLTLYDTPYQIVKGSCHIWAWDDGKSTYTCSKNFSSESAAGQLFKEMQSTVEQCLDDSWSKTITPRKQPENDSKITYQRGNQLPAVTLQRIKIDKVGKPQWALYLFVGDLEQRL</sequence>
<organism evidence="2 3">
    <name type="scientific">Sinobacterium caligoides</name>
    <dbReference type="NCBI Taxonomy" id="933926"/>
    <lineage>
        <taxon>Bacteria</taxon>
        <taxon>Pseudomonadati</taxon>
        <taxon>Pseudomonadota</taxon>
        <taxon>Gammaproteobacteria</taxon>
        <taxon>Cellvibrionales</taxon>
        <taxon>Spongiibacteraceae</taxon>
        <taxon>Sinobacterium</taxon>
    </lineage>
</organism>
<comment type="caution">
    <text evidence="2">The sequence shown here is derived from an EMBL/GenBank/DDBJ whole genome shotgun (WGS) entry which is preliminary data.</text>
</comment>
<accession>A0A3N2DGE7</accession>
<feature type="signal peptide" evidence="1">
    <location>
        <begin position="1"/>
        <end position="21"/>
    </location>
</feature>
<evidence type="ECO:0000313" key="2">
    <source>
        <dbReference type="EMBL" id="ROR98738.1"/>
    </source>
</evidence>
<evidence type="ECO:0000313" key="3">
    <source>
        <dbReference type="Proteomes" id="UP000275394"/>
    </source>
</evidence>
<keyword evidence="3" id="KW-1185">Reference proteome</keyword>
<proteinExistence type="predicted"/>
<dbReference type="Proteomes" id="UP000275394">
    <property type="component" value="Unassembled WGS sequence"/>
</dbReference>
<dbReference type="RefSeq" id="WP_123713793.1">
    <property type="nucleotide sequence ID" value="NZ_RKHR01000007.1"/>
</dbReference>
<feature type="chain" id="PRO_5018061194" description="Lipoprotein" evidence="1">
    <location>
        <begin position="22"/>
        <end position="176"/>
    </location>
</feature>
<protein>
    <recommendedName>
        <fullName evidence="4">Lipoprotein</fullName>
    </recommendedName>
</protein>
<evidence type="ECO:0000256" key="1">
    <source>
        <dbReference type="SAM" id="SignalP"/>
    </source>
</evidence>
<dbReference type="AlphaFoldDB" id="A0A3N2DGE7"/>
<keyword evidence="1" id="KW-0732">Signal</keyword>
<dbReference type="EMBL" id="RKHR01000007">
    <property type="protein sequence ID" value="ROR98738.1"/>
    <property type="molecule type" value="Genomic_DNA"/>
</dbReference>
<reference evidence="2 3" key="1">
    <citation type="submission" date="2018-11" db="EMBL/GenBank/DDBJ databases">
        <title>Genomic Encyclopedia of Type Strains, Phase IV (KMG-IV): sequencing the most valuable type-strain genomes for metagenomic binning, comparative biology and taxonomic classification.</title>
        <authorList>
            <person name="Goeker M."/>
        </authorList>
    </citation>
    <scope>NUCLEOTIDE SEQUENCE [LARGE SCALE GENOMIC DNA]</scope>
    <source>
        <strain evidence="2 3">DSM 100316</strain>
    </source>
</reference>
<dbReference type="OrthoDB" id="6193840at2"/>
<gene>
    <name evidence="2" type="ORF">EDC56_3474</name>
</gene>